<dbReference type="HOGENOM" id="CLU_3147091_0_0_1"/>
<feature type="non-terminal residue" evidence="1">
    <location>
        <position position="1"/>
    </location>
</feature>
<dbReference type="Proteomes" id="UP000008493">
    <property type="component" value="Unassembled WGS sequence"/>
</dbReference>
<accession>K5WY84</accession>
<dbReference type="InParanoid" id="K5WY84"/>
<reference evidence="2" key="1">
    <citation type="journal article" date="2012" name="Proc. Natl. Acad. Sci. U.S.A.">
        <title>Genome sequence of the button mushroom Agaricus bisporus reveals mechanisms governing adaptation to a humic-rich ecological niche.</title>
        <authorList>
            <person name="Morin E."/>
            <person name="Kohler A."/>
            <person name="Baker A.R."/>
            <person name="Foulongne-Oriol M."/>
            <person name="Lombard V."/>
            <person name="Nagy L.G."/>
            <person name="Ohm R.A."/>
            <person name="Patyshakuliyeva A."/>
            <person name="Brun A."/>
            <person name="Aerts A.L."/>
            <person name="Bailey A.M."/>
            <person name="Billette C."/>
            <person name="Coutinho P.M."/>
            <person name="Deakin G."/>
            <person name="Doddapaneni H."/>
            <person name="Floudas D."/>
            <person name="Grimwood J."/>
            <person name="Hilden K."/>
            <person name="Kuees U."/>
            <person name="LaButti K.M."/>
            <person name="Lapidus A."/>
            <person name="Lindquist E.A."/>
            <person name="Lucas S.M."/>
            <person name="Murat C."/>
            <person name="Riley R.W."/>
            <person name="Salamov A.A."/>
            <person name="Schmutz J."/>
            <person name="Subramanian V."/>
            <person name="Woesten H.A.B."/>
            <person name="Xu J."/>
            <person name="Eastwood D.C."/>
            <person name="Foster G.D."/>
            <person name="Sonnenberg A.S."/>
            <person name="Cullen D."/>
            <person name="de Vries R.P."/>
            <person name="Lundell T."/>
            <person name="Hibbett D.S."/>
            <person name="Henrissat B."/>
            <person name="Burton K.S."/>
            <person name="Kerrigan R.W."/>
            <person name="Challen M.P."/>
            <person name="Grigoriev I.V."/>
            <person name="Martin F."/>
        </authorList>
    </citation>
    <scope>NUCLEOTIDE SEQUENCE [LARGE SCALE GENOMIC DNA]</scope>
    <source>
        <strain evidence="2">JB137-S8 / ATCC MYA-4627 / FGSC 10392</strain>
    </source>
</reference>
<dbReference type="KEGG" id="abp:AGABI1DRAFT45788"/>
<gene>
    <name evidence="1" type="ORF">AGABI1DRAFT_45788</name>
</gene>
<dbReference type="GeneID" id="18829612"/>
<evidence type="ECO:0000313" key="1">
    <source>
        <dbReference type="EMBL" id="EKM75788.1"/>
    </source>
</evidence>
<dbReference type="RefSeq" id="XP_007333510.1">
    <property type="nucleotide sequence ID" value="XM_007333448.1"/>
</dbReference>
<dbReference type="OrthoDB" id="3046524at2759"/>
<name>K5WY84_AGABU</name>
<evidence type="ECO:0000313" key="2">
    <source>
        <dbReference type="Proteomes" id="UP000008493"/>
    </source>
</evidence>
<dbReference type="EMBL" id="JH971408">
    <property type="protein sequence ID" value="EKM75788.1"/>
    <property type="molecule type" value="Genomic_DNA"/>
</dbReference>
<protein>
    <submittedName>
        <fullName evidence="1">Uncharacterized protein</fullName>
    </submittedName>
</protein>
<dbReference type="AlphaFoldDB" id="K5WY84"/>
<sequence>TFQIVPPDAKGFKDSEKLLIMSVVVEFGSCECAGVECDRVDVAIRGNGG</sequence>
<proteinExistence type="predicted"/>
<keyword evidence="2" id="KW-1185">Reference proteome</keyword>
<organism evidence="1 2">
    <name type="scientific">Agaricus bisporus var. burnettii (strain JB137-S8 / ATCC MYA-4627 / FGSC 10392)</name>
    <name type="common">White button mushroom</name>
    <dbReference type="NCBI Taxonomy" id="597362"/>
    <lineage>
        <taxon>Eukaryota</taxon>
        <taxon>Fungi</taxon>
        <taxon>Dikarya</taxon>
        <taxon>Basidiomycota</taxon>
        <taxon>Agaricomycotina</taxon>
        <taxon>Agaricomycetes</taxon>
        <taxon>Agaricomycetidae</taxon>
        <taxon>Agaricales</taxon>
        <taxon>Agaricineae</taxon>
        <taxon>Agaricaceae</taxon>
        <taxon>Agaricus</taxon>
    </lineage>
</organism>